<proteinExistence type="predicted"/>
<name>A0A6A3NCR8_9STRA</name>
<dbReference type="EMBL" id="QXFT01000185">
    <property type="protein sequence ID" value="KAE9351680.1"/>
    <property type="molecule type" value="Genomic_DNA"/>
</dbReference>
<accession>A0A6A3NCR8</accession>
<dbReference type="Proteomes" id="UP000435112">
    <property type="component" value="Unassembled WGS sequence"/>
</dbReference>
<evidence type="ECO:0000313" key="4">
    <source>
        <dbReference type="Proteomes" id="UP000434957"/>
    </source>
</evidence>
<feature type="region of interest" description="Disordered" evidence="1">
    <location>
        <begin position="84"/>
        <end position="120"/>
    </location>
</feature>
<dbReference type="AlphaFoldDB" id="A0A6A3NCR8"/>
<dbReference type="Proteomes" id="UP000434957">
    <property type="component" value="Unassembled WGS sequence"/>
</dbReference>
<dbReference type="EMBL" id="QXFU01000174">
    <property type="protein sequence ID" value="KAE9041404.1"/>
    <property type="molecule type" value="Genomic_DNA"/>
</dbReference>
<reference evidence="2 5" key="1">
    <citation type="submission" date="2018-09" db="EMBL/GenBank/DDBJ databases">
        <title>Genomic investigation of the strawberry pathogen Phytophthora fragariae indicates pathogenicity is determined by transcriptional variation in three key races.</title>
        <authorList>
            <person name="Adams T.M."/>
            <person name="Armitage A.D."/>
            <person name="Sobczyk M.K."/>
            <person name="Bates H.J."/>
            <person name="Dunwell J.M."/>
            <person name="Nellist C.F."/>
            <person name="Harrison R.J."/>
        </authorList>
    </citation>
    <scope>NUCLEOTIDE SEQUENCE [LARGE SCALE GENOMIC DNA]</scope>
    <source>
        <strain evidence="2 5">SCRP324</strain>
        <strain evidence="3 4">SCRP333</strain>
    </source>
</reference>
<evidence type="ECO:0000313" key="3">
    <source>
        <dbReference type="EMBL" id="KAE9351680.1"/>
    </source>
</evidence>
<organism evidence="2 5">
    <name type="scientific">Phytophthora rubi</name>
    <dbReference type="NCBI Taxonomy" id="129364"/>
    <lineage>
        <taxon>Eukaryota</taxon>
        <taxon>Sar</taxon>
        <taxon>Stramenopiles</taxon>
        <taxon>Oomycota</taxon>
        <taxon>Peronosporomycetes</taxon>
        <taxon>Peronosporales</taxon>
        <taxon>Peronosporaceae</taxon>
        <taxon>Phytophthora</taxon>
    </lineage>
</organism>
<keyword evidence="4" id="KW-1185">Reference proteome</keyword>
<comment type="caution">
    <text evidence="2">The sequence shown here is derived from an EMBL/GenBank/DDBJ whole genome shotgun (WGS) entry which is preliminary data.</text>
</comment>
<evidence type="ECO:0000313" key="2">
    <source>
        <dbReference type="EMBL" id="KAE9041404.1"/>
    </source>
</evidence>
<gene>
    <name evidence="2" type="ORF">PR002_g4468</name>
    <name evidence="3" type="ORF">PR003_g4774</name>
</gene>
<feature type="compositionally biased region" description="Polar residues" evidence="1">
    <location>
        <begin position="102"/>
        <end position="120"/>
    </location>
</feature>
<evidence type="ECO:0000313" key="5">
    <source>
        <dbReference type="Proteomes" id="UP000435112"/>
    </source>
</evidence>
<evidence type="ECO:0000256" key="1">
    <source>
        <dbReference type="SAM" id="MobiDB-lite"/>
    </source>
</evidence>
<sequence>MHLNDADSSRLSLVAEEEADNWRRRGKEEAWLKVRQLLIQEEAKATPLKNPCPRLTDNHPARHVRVDGYDNIRLLGSLGRVGREEIPTPDVKFPPRTFVNGVESNESQFRQTKTTPESPNQICSVSRNQLSLLAMLGQITLA</sequence>
<protein>
    <submittedName>
        <fullName evidence="2">Uncharacterized protein</fullName>
    </submittedName>
</protein>